<dbReference type="GO" id="GO:0035999">
    <property type="term" value="P:tetrahydrofolate interconversion"/>
    <property type="evidence" value="ECO:0007669"/>
    <property type="project" value="UniProtKB-UniRule"/>
</dbReference>
<dbReference type="HAMAP" id="MF_00051">
    <property type="entry name" value="SHMT"/>
    <property type="match status" value="1"/>
</dbReference>
<keyword evidence="7 9" id="KW-0808">Transferase</keyword>
<comment type="similarity">
    <text evidence="3 9">Belongs to the SHMT family.</text>
</comment>
<evidence type="ECO:0000256" key="4">
    <source>
        <dbReference type="ARBA" id="ARBA00011738"/>
    </source>
</evidence>
<feature type="site" description="Plays an important role in substrate specificity" evidence="9">
    <location>
        <position position="224"/>
    </location>
</feature>
<dbReference type="GO" id="GO:0030170">
    <property type="term" value="F:pyridoxal phosphate binding"/>
    <property type="evidence" value="ECO:0007669"/>
    <property type="project" value="UniProtKB-UniRule"/>
</dbReference>
<evidence type="ECO:0000256" key="8">
    <source>
        <dbReference type="ARBA" id="ARBA00022898"/>
    </source>
</evidence>
<proteinExistence type="inferred from homology"/>
<comment type="function">
    <text evidence="9">Catalyzes the reversible interconversion of serine and glycine with tetrahydrofolate (THF) serving as the one-carbon carrier. This reaction serves as the major source of one-carbon groups required for the biosynthesis of purines, thymidylate, methionine, and other important biomolecules. Also exhibits THF-independent aldolase activity toward beta-hydroxyamino acids, producing glycine and aldehydes, via a retro-aldol mechanism.</text>
</comment>
<evidence type="ECO:0000256" key="1">
    <source>
        <dbReference type="ARBA" id="ARBA00001933"/>
    </source>
</evidence>
<dbReference type="GO" id="GO:0004372">
    <property type="term" value="F:glycine hydroxymethyltransferase activity"/>
    <property type="evidence" value="ECO:0007669"/>
    <property type="project" value="UniProtKB-UniRule"/>
</dbReference>
<dbReference type="PANTHER" id="PTHR11680">
    <property type="entry name" value="SERINE HYDROXYMETHYLTRANSFERASE"/>
    <property type="match status" value="1"/>
</dbReference>
<dbReference type="UniPathway" id="UPA00193"/>
<keyword evidence="6 9" id="KW-0554">One-carbon metabolism</keyword>
<gene>
    <name evidence="9" type="primary">glyA</name>
    <name evidence="12" type="ORF">A3C25_03655</name>
</gene>
<accession>A0A1F7H1N9</accession>
<feature type="modified residue" description="N6-(pyridoxal phosphate)lysine" evidence="9 10">
    <location>
        <position position="225"/>
    </location>
</feature>
<dbReference type="InterPro" id="IPR015422">
    <property type="entry name" value="PyrdxlP-dep_Trfase_small"/>
</dbReference>
<comment type="pathway">
    <text evidence="9">One-carbon metabolism; tetrahydrofolate interconversion.</text>
</comment>
<sequence length="443" mass="49286">MSYLKKTDPEIYKLIKLEEKRQAETLMMIPSENIASKAVEEAIGTSLGNKYAEGYPRKRYYQGQTIVDQVEDLVRERAKKLFGVPAVNVQPLSGSPANFAVYTALLNPGDTLMGLSLSSGGHLTHGATHTASSKYFRSIPYDVDKNGIIDYDLLFKTAKKERPKIIVAGTTAYARLLDWKKFALTADEVGAYLMADIAHVAGLVLADVYPTPVPFVHVVTTTTHKTLRGPRGAIIMTTQKGLKKDPDLAKKIDSAIIPGIQGGPHLNTIAGIGVALKEASTTRYKKYCQQIVKNAKSLAHELKKYNFDLVTGGTDCHLILIDLRNKGILGRITAIACERAGIILNYNRVPFDPNPSLYPSGIRLGTPGITSRGMKEKEMKKIAFWINQIVNGLIETKRKLKLNMTQERDRKLREKIIRLTKVTKFINIEIKKLCKKFPVKKTY</sequence>
<keyword evidence="8 9" id="KW-0663">Pyridoxal phosphate</keyword>
<comment type="cofactor">
    <cofactor evidence="1 9 10">
        <name>pyridoxal 5'-phosphate</name>
        <dbReference type="ChEBI" id="CHEBI:597326"/>
    </cofactor>
</comment>
<dbReference type="EC" id="2.1.2.1" evidence="9"/>
<dbReference type="UniPathway" id="UPA00288">
    <property type="reaction ID" value="UER01023"/>
</dbReference>
<evidence type="ECO:0000256" key="3">
    <source>
        <dbReference type="ARBA" id="ARBA00006376"/>
    </source>
</evidence>
<reference evidence="12 13" key="1">
    <citation type="journal article" date="2016" name="Nat. Commun.">
        <title>Thousands of microbial genomes shed light on interconnected biogeochemical processes in an aquifer system.</title>
        <authorList>
            <person name="Anantharaman K."/>
            <person name="Brown C.T."/>
            <person name="Hug L.A."/>
            <person name="Sharon I."/>
            <person name="Castelle C.J."/>
            <person name="Probst A.J."/>
            <person name="Thomas B.C."/>
            <person name="Singh A."/>
            <person name="Wilkins M.J."/>
            <person name="Karaoz U."/>
            <person name="Brodie E.L."/>
            <person name="Williams K.H."/>
            <person name="Hubbard S.S."/>
            <person name="Banfield J.F."/>
        </authorList>
    </citation>
    <scope>NUCLEOTIDE SEQUENCE [LARGE SCALE GENOMIC DNA]</scope>
</reference>
<evidence type="ECO:0000256" key="10">
    <source>
        <dbReference type="PIRSR" id="PIRSR000412-50"/>
    </source>
</evidence>
<evidence type="ECO:0000256" key="9">
    <source>
        <dbReference type="HAMAP-Rule" id="MF_00051"/>
    </source>
</evidence>
<dbReference type="InterPro" id="IPR039429">
    <property type="entry name" value="SHMT-like_dom"/>
</dbReference>
<comment type="catalytic activity">
    <reaction evidence="9">
        <text>(6R)-5,10-methylene-5,6,7,8-tetrahydrofolate + glycine + H2O = (6S)-5,6,7,8-tetrahydrofolate + L-serine</text>
        <dbReference type="Rhea" id="RHEA:15481"/>
        <dbReference type="ChEBI" id="CHEBI:15377"/>
        <dbReference type="ChEBI" id="CHEBI:15636"/>
        <dbReference type="ChEBI" id="CHEBI:33384"/>
        <dbReference type="ChEBI" id="CHEBI:57305"/>
        <dbReference type="ChEBI" id="CHEBI:57453"/>
        <dbReference type="EC" id="2.1.2.1"/>
    </reaction>
</comment>
<dbReference type="InterPro" id="IPR019798">
    <property type="entry name" value="Ser_HO-MeTrfase_PLP_BS"/>
</dbReference>
<comment type="subunit">
    <text evidence="4 9">Homodimer.</text>
</comment>
<dbReference type="SUPFAM" id="SSF53383">
    <property type="entry name" value="PLP-dependent transferases"/>
    <property type="match status" value="1"/>
</dbReference>
<feature type="binding site" evidence="9">
    <location>
        <position position="117"/>
    </location>
    <ligand>
        <name>(6S)-5,6,7,8-tetrahydrofolate</name>
        <dbReference type="ChEBI" id="CHEBI:57453"/>
    </ligand>
</feature>
<dbReference type="Gene3D" id="3.40.640.10">
    <property type="entry name" value="Type I PLP-dependent aspartate aminotransferase-like (Major domain)"/>
    <property type="match status" value="1"/>
</dbReference>
<comment type="caution">
    <text evidence="12">The sequence shown here is derived from an EMBL/GenBank/DDBJ whole genome shotgun (WGS) entry which is preliminary data.</text>
</comment>
<dbReference type="PANTHER" id="PTHR11680:SF35">
    <property type="entry name" value="SERINE HYDROXYMETHYLTRANSFERASE 1"/>
    <property type="match status" value="1"/>
</dbReference>
<dbReference type="AlphaFoldDB" id="A0A1F7H1N9"/>
<dbReference type="InterPro" id="IPR049943">
    <property type="entry name" value="Ser_HO-MeTrfase-like"/>
</dbReference>
<keyword evidence="5 9" id="KW-0963">Cytoplasm</keyword>
<dbReference type="PIRSF" id="PIRSF000412">
    <property type="entry name" value="SHMT"/>
    <property type="match status" value="1"/>
</dbReference>
<feature type="domain" description="Serine hydroxymethyltransferase-like" evidence="11">
    <location>
        <begin position="4"/>
        <end position="386"/>
    </location>
</feature>
<dbReference type="PROSITE" id="PS00096">
    <property type="entry name" value="SHMT"/>
    <property type="match status" value="1"/>
</dbReference>
<organism evidence="12 13">
    <name type="scientific">Candidatus Roizmanbacteria bacterium RIFCSPHIGHO2_02_FULL_38_11</name>
    <dbReference type="NCBI Taxonomy" id="1802039"/>
    <lineage>
        <taxon>Bacteria</taxon>
        <taxon>Candidatus Roizmaniibacteriota</taxon>
    </lineage>
</organism>
<evidence type="ECO:0000259" key="11">
    <source>
        <dbReference type="Pfam" id="PF00464"/>
    </source>
</evidence>
<evidence type="ECO:0000256" key="2">
    <source>
        <dbReference type="ARBA" id="ARBA00004496"/>
    </source>
</evidence>
<dbReference type="EMBL" id="MFZO01000019">
    <property type="protein sequence ID" value="OGK25121.1"/>
    <property type="molecule type" value="Genomic_DNA"/>
</dbReference>
<evidence type="ECO:0000256" key="5">
    <source>
        <dbReference type="ARBA" id="ARBA00022490"/>
    </source>
</evidence>
<dbReference type="NCBIfam" id="NF000586">
    <property type="entry name" value="PRK00011.1"/>
    <property type="match status" value="1"/>
</dbReference>
<protein>
    <recommendedName>
        <fullName evidence="9">Serine hydroxymethyltransferase</fullName>
        <shortName evidence="9">SHMT</shortName>
        <shortName evidence="9">Serine methylase</shortName>
        <ecNumber evidence="9">2.1.2.1</ecNumber>
    </recommendedName>
</protein>
<keyword evidence="9" id="KW-0028">Amino-acid biosynthesis</keyword>
<dbReference type="GO" id="GO:0019264">
    <property type="term" value="P:glycine biosynthetic process from serine"/>
    <property type="evidence" value="ECO:0007669"/>
    <property type="project" value="UniProtKB-UniRule"/>
</dbReference>
<dbReference type="Gene3D" id="3.90.1150.10">
    <property type="entry name" value="Aspartate Aminotransferase, domain 1"/>
    <property type="match status" value="1"/>
</dbReference>
<comment type="subcellular location">
    <subcellularLocation>
        <location evidence="2 9">Cytoplasm</location>
    </subcellularLocation>
</comment>
<evidence type="ECO:0000256" key="6">
    <source>
        <dbReference type="ARBA" id="ARBA00022563"/>
    </source>
</evidence>
<dbReference type="InterPro" id="IPR001085">
    <property type="entry name" value="Ser_HO-MeTrfase"/>
</dbReference>
<dbReference type="InterPro" id="IPR015421">
    <property type="entry name" value="PyrdxlP-dep_Trfase_major"/>
</dbReference>
<dbReference type="GO" id="GO:0005737">
    <property type="term" value="C:cytoplasm"/>
    <property type="evidence" value="ECO:0007669"/>
    <property type="project" value="UniProtKB-SubCell"/>
</dbReference>
<comment type="caution">
    <text evidence="9">Lacks conserved residue(s) required for the propagation of feature annotation.</text>
</comment>
<dbReference type="Pfam" id="PF00464">
    <property type="entry name" value="SHMT"/>
    <property type="match status" value="1"/>
</dbReference>
<dbReference type="InterPro" id="IPR015424">
    <property type="entry name" value="PyrdxlP-dep_Trfase"/>
</dbReference>
<evidence type="ECO:0000313" key="12">
    <source>
        <dbReference type="EMBL" id="OGK25121.1"/>
    </source>
</evidence>
<feature type="binding site" evidence="9">
    <location>
        <begin position="121"/>
        <end position="123"/>
    </location>
    <ligand>
        <name>(6S)-5,6,7,8-tetrahydrofolate</name>
        <dbReference type="ChEBI" id="CHEBI:57453"/>
    </ligand>
</feature>
<name>A0A1F7H1N9_9BACT</name>
<dbReference type="CDD" id="cd00378">
    <property type="entry name" value="SHMT"/>
    <property type="match status" value="1"/>
</dbReference>
<evidence type="ECO:0000256" key="7">
    <source>
        <dbReference type="ARBA" id="ARBA00022679"/>
    </source>
</evidence>
<dbReference type="FunFam" id="3.40.640.10:FF:000001">
    <property type="entry name" value="Serine hydroxymethyltransferase"/>
    <property type="match status" value="1"/>
</dbReference>
<dbReference type="Proteomes" id="UP000177913">
    <property type="component" value="Unassembled WGS sequence"/>
</dbReference>
<comment type="pathway">
    <text evidence="9">Amino-acid biosynthesis; glycine biosynthesis; glycine from L-serine: step 1/1.</text>
</comment>
<evidence type="ECO:0000313" key="13">
    <source>
        <dbReference type="Proteomes" id="UP000177913"/>
    </source>
</evidence>